<dbReference type="VEuPathDB" id="FungiDB:FUN_004730"/>
<dbReference type="SUPFAM" id="SSF100920">
    <property type="entry name" value="Heat shock protein 70kD (HSP70), peptide-binding domain"/>
    <property type="match status" value="1"/>
</dbReference>
<dbReference type="Gene3D" id="1.20.1270.10">
    <property type="match status" value="1"/>
</dbReference>
<dbReference type="InterPro" id="IPR029048">
    <property type="entry name" value="HSP70_C_sf"/>
</dbReference>
<dbReference type="FunFam" id="3.90.640.10:FF:000003">
    <property type="entry name" value="Molecular chaperone DnaK"/>
    <property type="match status" value="1"/>
</dbReference>
<dbReference type="SUPFAM" id="SSF53067">
    <property type="entry name" value="Actin-like ATPase domain"/>
    <property type="match status" value="2"/>
</dbReference>
<dbReference type="Gene3D" id="2.60.34.10">
    <property type="entry name" value="Substrate Binding Domain Of DNAk, Chain A, domain 1"/>
    <property type="match status" value="1"/>
</dbReference>
<keyword evidence="3" id="KW-0143">Chaperone</keyword>
<evidence type="ECO:0000256" key="2">
    <source>
        <dbReference type="ARBA" id="ARBA00022840"/>
    </source>
</evidence>
<dbReference type="FunFam" id="3.30.30.30:FF:000005">
    <property type="entry name" value="Heat shock protein ssb1"/>
    <property type="match status" value="1"/>
</dbReference>
<keyword evidence="1" id="KW-0547">Nucleotide-binding</keyword>
<sequence>MTGNVPSDMKNLPFRVINKNNKLVIDIEYKGKRVDFTPEEILSMILVKKRNRRSIPCYRRCWFDCRLNVLRIFIESTAAAVAYGLDNEAPGEQGIFEVIAVAGDNHLDGEDFDNRLVNHFVQEFKRKFNKDICSNARAISRLRTACEHAKHLKNNKDLFSSTIEPVEKVLRDAKIDKSQVHEIFMVVQLYEGECTRASGNNLLGSFELFGIPPAPRGVPQIIVTFDAYGNGFLNKPVDKIRLTSLILLDDYRRKKSSKAISAKNRSAKCLESYTYNLLNVVQKIDNLKNKLQDVTKNSITWIENNQEASKDECEREQKLLEGITDQIMNELCNVNISS</sequence>
<evidence type="ECO:0000256" key="1">
    <source>
        <dbReference type="ARBA" id="ARBA00022741"/>
    </source>
</evidence>
<dbReference type="VEuPathDB" id="FungiDB:FUN_004719"/>
<dbReference type="Gene3D" id="3.90.640.10">
    <property type="entry name" value="Actin, Chain A, domain 4"/>
    <property type="match status" value="1"/>
</dbReference>
<dbReference type="EMBL" id="LLXI01001090">
    <property type="protein sequence ID" value="PKY51824.1"/>
    <property type="molecule type" value="Genomic_DNA"/>
</dbReference>
<dbReference type="AlphaFoldDB" id="A0A2I1GZ48"/>
<dbReference type="VEuPathDB" id="FungiDB:RhiirA1_489558"/>
<dbReference type="InterPro" id="IPR013126">
    <property type="entry name" value="Hsp_70_fam"/>
</dbReference>
<dbReference type="Gene3D" id="3.30.30.30">
    <property type="match status" value="1"/>
</dbReference>
<evidence type="ECO:0000256" key="3">
    <source>
        <dbReference type="ARBA" id="ARBA00023186"/>
    </source>
</evidence>
<evidence type="ECO:0000313" key="4">
    <source>
        <dbReference type="EMBL" id="PKY51824.1"/>
    </source>
</evidence>
<dbReference type="SUPFAM" id="SSF100934">
    <property type="entry name" value="Heat shock protein 70kD (HSP70), C-terminal subdomain"/>
    <property type="match status" value="1"/>
</dbReference>
<keyword evidence="5" id="KW-1185">Reference proteome</keyword>
<accession>A0A2I1GZ48</accession>
<dbReference type="GO" id="GO:0005524">
    <property type="term" value="F:ATP binding"/>
    <property type="evidence" value="ECO:0007669"/>
    <property type="project" value="UniProtKB-KW"/>
</dbReference>
<keyword evidence="2" id="KW-0067">ATP-binding</keyword>
<comment type="caution">
    <text evidence="4">The sequence shown here is derived from an EMBL/GenBank/DDBJ whole genome shotgun (WGS) entry which is preliminary data.</text>
</comment>
<proteinExistence type="predicted"/>
<dbReference type="VEuPathDB" id="FungiDB:RhiirFUN_006876"/>
<organism evidence="4 5">
    <name type="scientific">Rhizophagus irregularis</name>
    <dbReference type="NCBI Taxonomy" id="588596"/>
    <lineage>
        <taxon>Eukaryota</taxon>
        <taxon>Fungi</taxon>
        <taxon>Fungi incertae sedis</taxon>
        <taxon>Mucoromycota</taxon>
        <taxon>Glomeromycotina</taxon>
        <taxon>Glomeromycetes</taxon>
        <taxon>Glomerales</taxon>
        <taxon>Glomeraceae</taxon>
        <taxon>Rhizophagus</taxon>
    </lineage>
</organism>
<dbReference type="InterPro" id="IPR043129">
    <property type="entry name" value="ATPase_NBD"/>
</dbReference>
<reference evidence="4 5" key="1">
    <citation type="submission" date="2015-10" db="EMBL/GenBank/DDBJ databases">
        <title>Genome analyses suggest a sexual origin of heterokaryosis in a supposedly ancient asexual fungus.</title>
        <authorList>
            <person name="Ropars J."/>
            <person name="Sedzielewska K."/>
            <person name="Noel J."/>
            <person name="Charron P."/>
            <person name="Farinelli L."/>
            <person name="Marton T."/>
            <person name="Kruger M."/>
            <person name="Pelin A."/>
            <person name="Brachmann A."/>
            <person name="Corradi N."/>
        </authorList>
    </citation>
    <scope>NUCLEOTIDE SEQUENCE [LARGE SCALE GENOMIC DNA]</scope>
    <source>
        <strain evidence="4 5">A4</strain>
    </source>
</reference>
<dbReference type="PANTHER" id="PTHR19375">
    <property type="entry name" value="HEAT SHOCK PROTEIN 70KDA"/>
    <property type="match status" value="1"/>
</dbReference>
<gene>
    <name evidence="4" type="ORF">RhiirA4_469087</name>
</gene>
<dbReference type="InterPro" id="IPR029047">
    <property type="entry name" value="HSP70_peptide-bd_sf"/>
</dbReference>
<dbReference type="Gene3D" id="3.30.420.40">
    <property type="match status" value="2"/>
</dbReference>
<dbReference type="Pfam" id="PF00012">
    <property type="entry name" value="HSP70"/>
    <property type="match status" value="2"/>
</dbReference>
<evidence type="ECO:0000313" key="5">
    <source>
        <dbReference type="Proteomes" id="UP000234323"/>
    </source>
</evidence>
<dbReference type="GO" id="GO:0140662">
    <property type="term" value="F:ATP-dependent protein folding chaperone"/>
    <property type="evidence" value="ECO:0007669"/>
    <property type="project" value="InterPro"/>
</dbReference>
<name>A0A2I1GZ48_9GLOM</name>
<protein>
    <submittedName>
        <fullName evidence="4">HSP70-domain-containing protein</fullName>
    </submittedName>
</protein>
<dbReference type="Proteomes" id="UP000234323">
    <property type="component" value="Unassembled WGS sequence"/>
</dbReference>